<reference evidence="2 3" key="1">
    <citation type="submission" date="2018-12" db="EMBL/GenBank/DDBJ databases">
        <authorList>
            <consortium name="Pathogen Informatics"/>
        </authorList>
    </citation>
    <scope>NUCLEOTIDE SEQUENCE [LARGE SCALE GENOMIC DNA]</scope>
    <source>
        <strain evidence="2 3">NCTC10485</strain>
    </source>
</reference>
<protein>
    <recommendedName>
        <fullName evidence="4">Peptidase</fullName>
    </recommendedName>
</protein>
<organism evidence="2 3">
    <name type="scientific">Mycolicibacterium chitae</name>
    <name type="common">Mycobacterium chitae</name>
    <dbReference type="NCBI Taxonomy" id="1792"/>
    <lineage>
        <taxon>Bacteria</taxon>
        <taxon>Bacillati</taxon>
        <taxon>Actinomycetota</taxon>
        <taxon>Actinomycetes</taxon>
        <taxon>Mycobacteriales</taxon>
        <taxon>Mycobacteriaceae</taxon>
        <taxon>Mycolicibacterium</taxon>
    </lineage>
</organism>
<sequence length="261" mass="27615">MVAAAAVLLRPDASAPSSAPPSAAPAELIVGDGRTVTLLSLGGDDTDALLDRVAAELGEATARVEDFWGTDWNREITVVATDSPTQFAAAAPGAPAGMAAVAVADDVDLDRRVATGQRIVLGPDAHRMSDAALRIVLAHELFHYAARTDTAADAPRWLTEGVADYVARPAPSATTPSPVPSALPADADFDRPEPELSRAYDRAWMFARFLADRHGPAALRELYRRAAGPDRVPAEDALREITGAEPAALLQQWRQWSAGPR</sequence>
<name>A0A3S4RGB3_MYCCI</name>
<evidence type="ECO:0008006" key="4">
    <source>
        <dbReference type="Google" id="ProtNLM"/>
    </source>
</evidence>
<accession>A0A3S4RGB3</accession>
<feature type="compositionally biased region" description="Low complexity" evidence="1">
    <location>
        <begin position="169"/>
        <end position="185"/>
    </location>
</feature>
<dbReference type="AlphaFoldDB" id="A0A3S4RGB3"/>
<gene>
    <name evidence="2" type="ORF">NCTC10485_01941</name>
</gene>
<evidence type="ECO:0000256" key="1">
    <source>
        <dbReference type="SAM" id="MobiDB-lite"/>
    </source>
</evidence>
<evidence type="ECO:0000313" key="2">
    <source>
        <dbReference type="EMBL" id="VEG47658.1"/>
    </source>
</evidence>
<dbReference type="Proteomes" id="UP000282551">
    <property type="component" value="Chromosome"/>
</dbReference>
<proteinExistence type="predicted"/>
<evidence type="ECO:0000313" key="3">
    <source>
        <dbReference type="Proteomes" id="UP000282551"/>
    </source>
</evidence>
<dbReference type="EMBL" id="LR134355">
    <property type="protein sequence ID" value="VEG47658.1"/>
    <property type="molecule type" value="Genomic_DNA"/>
</dbReference>
<feature type="region of interest" description="Disordered" evidence="1">
    <location>
        <begin position="169"/>
        <end position="190"/>
    </location>
</feature>
<keyword evidence="3" id="KW-1185">Reference proteome</keyword>